<sequence length="237" mass="24880">MSVVSRDAERFSEVGRGAFSRGAAAVYWAVVVEALIVLTSAPGIVALLLLDRSPGNAPLFALAALPFGPSLAAAVFAWRDWMTTPPGDRDLQPARHYWRGYRLNWRDVLRWWVPTLVVLAVLGVNVAGAGALGGAGGTFALVSLVLAVAVLAWAGHALVLSSLFAFRTRDVARLAAYYLAARPVSSLGVVALLVVAAGVAVLATDWLLVLLASPLVALLVRNAGPVIADATDRFTTS</sequence>
<dbReference type="InterPro" id="IPR006938">
    <property type="entry name" value="DUF624"/>
</dbReference>
<dbReference type="EMBL" id="BIMR01000281">
    <property type="protein sequence ID" value="GCE77964.1"/>
    <property type="molecule type" value="Genomic_DNA"/>
</dbReference>
<feature type="transmembrane region" description="Helical" evidence="1">
    <location>
        <begin position="111"/>
        <end position="132"/>
    </location>
</feature>
<feature type="transmembrane region" description="Helical" evidence="1">
    <location>
        <begin position="25"/>
        <end position="50"/>
    </location>
</feature>
<reference evidence="2 3" key="1">
    <citation type="submission" date="2019-01" db="EMBL/GenBank/DDBJ databases">
        <title>Draft genome sequence of Cellulomonas takizawaensis strain TKZ-21.</title>
        <authorList>
            <person name="Yamamura H."/>
            <person name="Hayashi T."/>
            <person name="Hamada M."/>
            <person name="Serisawa Y."/>
            <person name="Matsuyama K."/>
            <person name="Nakagawa Y."/>
            <person name="Otoguro M."/>
            <person name="Yanagida F."/>
            <person name="Hayakawa M."/>
        </authorList>
    </citation>
    <scope>NUCLEOTIDE SEQUENCE [LARGE SCALE GENOMIC DNA]</scope>
    <source>
        <strain evidence="2 3">NBRC12680</strain>
    </source>
</reference>
<gene>
    <name evidence="2" type="ORF">CBZ_30200</name>
</gene>
<keyword evidence="1" id="KW-1133">Transmembrane helix</keyword>
<proteinExistence type="predicted"/>
<dbReference type="AlphaFoldDB" id="A0A402DV13"/>
<comment type="caution">
    <text evidence="2">The sequence shown here is derived from an EMBL/GenBank/DDBJ whole genome shotgun (WGS) entry which is preliminary data.</text>
</comment>
<organism evidence="2 3">
    <name type="scientific">Cellulomonas biazotea</name>
    <dbReference type="NCBI Taxonomy" id="1709"/>
    <lineage>
        <taxon>Bacteria</taxon>
        <taxon>Bacillati</taxon>
        <taxon>Actinomycetota</taxon>
        <taxon>Actinomycetes</taxon>
        <taxon>Micrococcales</taxon>
        <taxon>Cellulomonadaceae</taxon>
        <taxon>Cellulomonas</taxon>
    </lineage>
</organism>
<accession>A0A402DV13</accession>
<evidence type="ECO:0000313" key="3">
    <source>
        <dbReference type="Proteomes" id="UP000289954"/>
    </source>
</evidence>
<protein>
    <submittedName>
        <fullName evidence="2">Uncharacterized protein</fullName>
    </submittedName>
</protein>
<dbReference type="Pfam" id="PF04854">
    <property type="entry name" value="DUF624"/>
    <property type="match status" value="1"/>
</dbReference>
<feature type="transmembrane region" description="Helical" evidence="1">
    <location>
        <begin position="57"/>
        <end position="78"/>
    </location>
</feature>
<feature type="transmembrane region" description="Helical" evidence="1">
    <location>
        <begin position="186"/>
        <end position="211"/>
    </location>
</feature>
<name>A0A402DV13_9CELL</name>
<evidence type="ECO:0000313" key="2">
    <source>
        <dbReference type="EMBL" id="GCE77964.1"/>
    </source>
</evidence>
<keyword evidence="1" id="KW-0812">Transmembrane</keyword>
<keyword evidence="3" id="KW-1185">Reference proteome</keyword>
<feature type="transmembrane region" description="Helical" evidence="1">
    <location>
        <begin position="139"/>
        <end position="166"/>
    </location>
</feature>
<keyword evidence="1" id="KW-0472">Membrane</keyword>
<evidence type="ECO:0000256" key="1">
    <source>
        <dbReference type="SAM" id="Phobius"/>
    </source>
</evidence>
<dbReference type="Proteomes" id="UP000289954">
    <property type="component" value="Unassembled WGS sequence"/>
</dbReference>